<feature type="compositionally biased region" description="Gly residues" evidence="7">
    <location>
        <begin position="462"/>
        <end position="478"/>
    </location>
</feature>
<evidence type="ECO:0000256" key="5">
    <source>
        <dbReference type="ARBA" id="ARBA00049172"/>
    </source>
</evidence>
<comment type="similarity">
    <text evidence="2 6">Belongs to the PanB family.</text>
</comment>
<dbReference type="HAMAP" id="MF_00156">
    <property type="entry name" value="PanB"/>
    <property type="match status" value="1"/>
</dbReference>
<dbReference type="GO" id="GO:0003864">
    <property type="term" value="F:3-methyl-2-oxobutanoate hydroxymethyltransferase activity"/>
    <property type="evidence" value="ECO:0007669"/>
    <property type="project" value="UniProtKB-EC"/>
</dbReference>
<feature type="compositionally biased region" description="Low complexity" evidence="7">
    <location>
        <begin position="9"/>
        <end position="34"/>
    </location>
</feature>
<proteinExistence type="inferred from homology"/>
<dbReference type="PANTHER" id="PTHR20881">
    <property type="entry name" value="3-METHYL-2-OXOBUTANOATE HYDROXYMETHYLTRANSFERASE"/>
    <property type="match status" value="1"/>
</dbReference>
<dbReference type="Gene3D" id="3.20.20.60">
    <property type="entry name" value="Phosphoenolpyruvate-binding domains"/>
    <property type="match status" value="1"/>
</dbReference>
<evidence type="ECO:0000256" key="3">
    <source>
        <dbReference type="ARBA" id="ARBA00012618"/>
    </source>
</evidence>
<evidence type="ECO:0000313" key="8">
    <source>
        <dbReference type="EMBL" id="KAF1984959.1"/>
    </source>
</evidence>
<name>A0A6G1GW27_9PEZI</name>
<keyword evidence="9" id="KW-1185">Reference proteome</keyword>
<dbReference type="InterPro" id="IPR003700">
    <property type="entry name" value="Pantoate_hydroxy_MeTrfase"/>
</dbReference>
<comment type="pathway">
    <text evidence="1 6">Cofactor biosynthesis; (R)-pantothenate biosynthesis; (R)-pantoate from 3-methyl-2-oxobutanoate: step 1/2.</text>
</comment>
<evidence type="ECO:0000256" key="6">
    <source>
        <dbReference type="RuleBase" id="RU362100"/>
    </source>
</evidence>
<dbReference type="InterPro" id="IPR015813">
    <property type="entry name" value="Pyrv/PenolPyrv_kinase-like_dom"/>
</dbReference>
<dbReference type="GO" id="GO:0005739">
    <property type="term" value="C:mitochondrion"/>
    <property type="evidence" value="ECO:0007669"/>
    <property type="project" value="TreeGrafter"/>
</dbReference>
<comment type="function">
    <text evidence="6">Catalyzes the reversible reaction in which hydroxymethyl group from 5,10-methylenetetrahydrofolate is transferred onto alpha-ketoisovalerate to form ketopantoate.</text>
</comment>
<dbReference type="InterPro" id="IPR040442">
    <property type="entry name" value="Pyrv_kinase-like_dom_sf"/>
</dbReference>
<dbReference type="GO" id="GO:0000287">
    <property type="term" value="F:magnesium ion binding"/>
    <property type="evidence" value="ECO:0007669"/>
    <property type="project" value="TreeGrafter"/>
</dbReference>
<comment type="catalytic activity">
    <reaction evidence="5 6">
        <text>(6R)-5,10-methylene-5,6,7,8-tetrahydrofolate + 3-methyl-2-oxobutanoate + H2O = 2-dehydropantoate + (6S)-5,6,7,8-tetrahydrofolate</text>
        <dbReference type="Rhea" id="RHEA:11824"/>
        <dbReference type="ChEBI" id="CHEBI:11561"/>
        <dbReference type="ChEBI" id="CHEBI:11851"/>
        <dbReference type="ChEBI" id="CHEBI:15377"/>
        <dbReference type="ChEBI" id="CHEBI:15636"/>
        <dbReference type="ChEBI" id="CHEBI:57453"/>
        <dbReference type="EC" id="2.1.2.11"/>
    </reaction>
</comment>
<evidence type="ECO:0000256" key="1">
    <source>
        <dbReference type="ARBA" id="ARBA00005033"/>
    </source>
</evidence>
<dbReference type="EC" id="2.1.2.11" evidence="3 6"/>
<dbReference type="NCBIfam" id="TIGR00222">
    <property type="entry name" value="panB"/>
    <property type="match status" value="1"/>
</dbReference>
<evidence type="ECO:0000256" key="4">
    <source>
        <dbReference type="ARBA" id="ARBA00022679"/>
    </source>
</evidence>
<dbReference type="AlphaFoldDB" id="A0A6G1GW27"/>
<organism evidence="8 9">
    <name type="scientific">Aulographum hederae CBS 113979</name>
    <dbReference type="NCBI Taxonomy" id="1176131"/>
    <lineage>
        <taxon>Eukaryota</taxon>
        <taxon>Fungi</taxon>
        <taxon>Dikarya</taxon>
        <taxon>Ascomycota</taxon>
        <taxon>Pezizomycotina</taxon>
        <taxon>Dothideomycetes</taxon>
        <taxon>Pleosporomycetidae</taxon>
        <taxon>Aulographales</taxon>
        <taxon>Aulographaceae</taxon>
    </lineage>
</organism>
<protein>
    <recommendedName>
        <fullName evidence="3 6">3-methyl-2-oxobutanoate hydroxymethyltransferase</fullName>
        <ecNumber evidence="3 6">2.1.2.11</ecNumber>
    </recommendedName>
</protein>
<dbReference type="EMBL" id="ML977165">
    <property type="protein sequence ID" value="KAF1984959.1"/>
    <property type="molecule type" value="Genomic_DNA"/>
</dbReference>
<evidence type="ECO:0000256" key="7">
    <source>
        <dbReference type="SAM" id="MobiDB-lite"/>
    </source>
</evidence>
<dbReference type="NCBIfam" id="NF001452">
    <property type="entry name" value="PRK00311.1"/>
    <property type="match status" value="1"/>
</dbReference>
<dbReference type="CDD" id="cd06557">
    <property type="entry name" value="KPHMT-like"/>
    <property type="match status" value="1"/>
</dbReference>
<feature type="region of interest" description="Disordered" evidence="7">
    <location>
        <begin position="1"/>
        <end position="62"/>
    </location>
</feature>
<dbReference type="SUPFAM" id="SSF51621">
    <property type="entry name" value="Phosphoenolpyruvate/pyruvate domain"/>
    <property type="match status" value="1"/>
</dbReference>
<accession>A0A6G1GW27</accession>
<dbReference type="PANTHER" id="PTHR20881:SF0">
    <property type="entry name" value="3-METHYL-2-OXOBUTANOATE HYDROXYMETHYLTRANSFERASE"/>
    <property type="match status" value="1"/>
</dbReference>
<dbReference type="Proteomes" id="UP000800041">
    <property type="component" value="Unassembled WGS sequence"/>
</dbReference>
<dbReference type="OrthoDB" id="425211at2759"/>
<reference evidence="8" key="1">
    <citation type="journal article" date="2020" name="Stud. Mycol.">
        <title>101 Dothideomycetes genomes: a test case for predicting lifestyles and emergence of pathogens.</title>
        <authorList>
            <person name="Haridas S."/>
            <person name="Albert R."/>
            <person name="Binder M."/>
            <person name="Bloem J."/>
            <person name="Labutti K."/>
            <person name="Salamov A."/>
            <person name="Andreopoulos B."/>
            <person name="Baker S."/>
            <person name="Barry K."/>
            <person name="Bills G."/>
            <person name="Bluhm B."/>
            <person name="Cannon C."/>
            <person name="Castanera R."/>
            <person name="Culley D."/>
            <person name="Daum C."/>
            <person name="Ezra D."/>
            <person name="Gonzalez J."/>
            <person name="Henrissat B."/>
            <person name="Kuo A."/>
            <person name="Liang C."/>
            <person name="Lipzen A."/>
            <person name="Lutzoni F."/>
            <person name="Magnuson J."/>
            <person name="Mondo S."/>
            <person name="Nolan M."/>
            <person name="Ohm R."/>
            <person name="Pangilinan J."/>
            <person name="Park H.-J."/>
            <person name="Ramirez L."/>
            <person name="Alfaro M."/>
            <person name="Sun H."/>
            <person name="Tritt A."/>
            <person name="Yoshinaga Y."/>
            <person name="Zwiers L.-H."/>
            <person name="Turgeon B."/>
            <person name="Goodwin S."/>
            <person name="Spatafora J."/>
            <person name="Crous P."/>
            <person name="Grigoriev I."/>
        </authorList>
    </citation>
    <scope>NUCLEOTIDE SEQUENCE</scope>
    <source>
        <strain evidence="8">CBS 113979</strain>
    </source>
</reference>
<sequence length="487" mass="51390">MSKAFSKTLRLAPRPSSLLRPAQSPLQSSLVSSQIKTASTPTATSIRHSSHSPLSPTTPMRPRTTIHTLLSLYKAHTPITMITASDFPSAHVADAAGMDMILVGDSLAMVTLGMDDTSEIGLDEMIVACRAVGRGVQGAFVVGDLPMGSYEISPTQALTSSIRLIKAGRVHAVKLEGGAPMAPTIRAITDAGIPVLAHIGLTPQKQHALGGFRVQGKSTSSALALLRDALAVQEAGAFGVVLEAVPAPVAELVTRKLAIPTIGIGAGAGCSGQVIVQADMLGNYPPGRYLPKFVKRYGDVWSESLQAIEAYGKEVKEGLYPAKEHTYPMKREEMAEFRRVVEEEGGLRDKDVDPAVVEETKTLSVSLSASLRRSERIMVLKWAVVLSLKTRWRRRGAEPAGWRRIVTVGRWDPPFSTPKSPAPSSALCASIGSRSSTTEAAMVRGSSGSGSSFSSSIVGSGSRLGLGSKDGSGGGEAIEGGWDEVER</sequence>
<dbReference type="Pfam" id="PF02548">
    <property type="entry name" value="Pantoate_transf"/>
    <property type="match status" value="1"/>
</dbReference>
<feature type="compositionally biased region" description="Low complexity" evidence="7">
    <location>
        <begin position="445"/>
        <end position="461"/>
    </location>
</feature>
<dbReference type="UniPathway" id="UPA00028">
    <property type="reaction ID" value="UER00003"/>
</dbReference>
<gene>
    <name evidence="8" type="ORF">K402DRAFT_335712</name>
</gene>
<dbReference type="FunFam" id="3.20.20.60:FF:000003">
    <property type="entry name" value="3-methyl-2-oxobutanoate hydroxymethyltransferase"/>
    <property type="match status" value="1"/>
</dbReference>
<feature type="region of interest" description="Disordered" evidence="7">
    <location>
        <begin position="439"/>
        <end position="487"/>
    </location>
</feature>
<keyword evidence="4 6" id="KW-0808">Transferase</keyword>
<dbReference type="GO" id="GO:0015940">
    <property type="term" value="P:pantothenate biosynthetic process"/>
    <property type="evidence" value="ECO:0007669"/>
    <property type="project" value="UniProtKB-UniPathway"/>
</dbReference>
<keyword evidence="6" id="KW-0566">Pantothenate biosynthesis</keyword>
<feature type="compositionally biased region" description="Polar residues" evidence="7">
    <location>
        <begin position="35"/>
        <end position="47"/>
    </location>
</feature>
<evidence type="ECO:0000313" key="9">
    <source>
        <dbReference type="Proteomes" id="UP000800041"/>
    </source>
</evidence>
<evidence type="ECO:0000256" key="2">
    <source>
        <dbReference type="ARBA" id="ARBA00008676"/>
    </source>
</evidence>